<protein>
    <recommendedName>
        <fullName evidence="5">Glycosyl transferase family 1</fullName>
    </recommendedName>
</protein>
<evidence type="ECO:0008006" key="5">
    <source>
        <dbReference type="Google" id="ProtNLM"/>
    </source>
</evidence>
<dbReference type="InterPro" id="IPR001296">
    <property type="entry name" value="Glyco_trans_1"/>
</dbReference>
<dbReference type="EMBL" id="CP013213">
    <property type="protein sequence ID" value="AMC92901.1"/>
    <property type="molecule type" value="Genomic_DNA"/>
</dbReference>
<keyword evidence="4" id="KW-1185">Reference proteome</keyword>
<evidence type="ECO:0000259" key="2">
    <source>
        <dbReference type="Pfam" id="PF13439"/>
    </source>
</evidence>
<proteinExistence type="predicted"/>
<organism evidence="3 4">
    <name type="scientific">Erysipelothrix larvae</name>
    <dbReference type="NCBI Taxonomy" id="1514105"/>
    <lineage>
        <taxon>Bacteria</taxon>
        <taxon>Bacillati</taxon>
        <taxon>Bacillota</taxon>
        <taxon>Erysipelotrichia</taxon>
        <taxon>Erysipelotrichales</taxon>
        <taxon>Erysipelotrichaceae</taxon>
        <taxon>Erysipelothrix</taxon>
    </lineage>
</organism>
<dbReference type="SUPFAM" id="SSF53756">
    <property type="entry name" value="UDP-Glycosyltransferase/glycogen phosphorylase"/>
    <property type="match status" value="1"/>
</dbReference>
<evidence type="ECO:0000313" key="4">
    <source>
        <dbReference type="Proteomes" id="UP000063781"/>
    </source>
</evidence>
<dbReference type="STRING" id="1514105.AOC36_02545"/>
<dbReference type="CDD" id="cd03812">
    <property type="entry name" value="GT4_CapH-like"/>
    <property type="match status" value="1"/>
</dbReference>
<evidence type="ECO:0000259" key="1">
    <source>
        <dbReference type="Pfam" id="PF00534"/>
    </source>
</evidence>
<dbReference type="Pfam" id="PF13439">
    <property type="entry name" value="Glyco_transf_4"/>
    <property type="match status" value="1"/>
</dbReference>
<name>A0A0X8GYS5_9FIRM</name>
<dbReference type="OrthoDB" id="9804196at2"/>
<dbReference type="AlphaFoldDB" id="A0A0X8GYS5"/>
<accession>A0A0X8GYS5</accession>
<dbReference type="PANTHER" id="PTHR45947:SF3">
    <property type="entry name" value="SULFOQUINOVOSYL TRANSFERASE SQD2"/>
    <property type="match status" value="1"/>
</dbReference>
<dbReference type="RefSeq" id="WP_067631007.1">
    <property type="nucleotide sequence ID" value="NZ_CP013213.1"/>
</dbReference>
<dbReference type="InterPro" id="IPR050194">
    <property type="entry name" value="Glycosyltransferase_grp1"/>
</dbReference>
<evidence type="ECO:0000313" key="3">
    <source>
        <dbReference type="EMBL" id="AMC92901.1"/>
    </source>
</evidence>
<dbReference type="GO" id="GO:0016757">
    <property type="term" value="F:glycosyltransferase activity"/>
    <property type="evidence" value="ECO:0007669"/>
    <property type="project" value="InterPro"/>
</dbReference>
<feature type="domain" description="Glycosyl transferase family 1" evidence="1">
    <location>
        <begin position="181"/>
        <end position="332"/>
    </location>
</feature>
<sequence length="367" mass="41906">MEQIRVLYIHGGTLARGGTESFMMNTLRTISRDIHIDFVVHGDEKGVYDDEVEALGSSLMHVPIKSKDPLGNKRMLTKIMREGNYDIVHAHLNAMNGPALKIAKACGIKVRISHSHASEHYTQNPLKTYLNNRAMKSIPKVATDLFSCSQKAGDFLYGTHPYTIWYNAVELDRFAFDRNKQEKLKAELNLSDKRVYGHIGRFNFQKNHPQLIKIFEAIHREDPKSHLVLVGTGEREMEIQQLIHSLALDDAITHLGSISNVHEILNLFDLFVLPSLFEGLPYVLVEAQANGLPIISSDNIDQETKINDNFIFIDPNDIERWVKTAQTLELKDRSIDVQRFIDRGFELKSATQKLEHYYKERVKGNTV</sequence>
<dbReference type="Pfam" id="PF00534">
    <property type="entry name" value="Glycos_transf_1"/>
    <property type="match status" value="1"/>
</dbReference>
<dbReference type="PANTHER" id="PTHR45947">
    <property type="entry name" value="SULFOQUINOVOSYL TRANSFERASE SQD2"/>
    <property type="match status" value="1"/>
</dbReference>
<feature type="domain" description="Glycosyltransferase subfamily 4-like N-terminal" evidence="2">
    <location>
        <begin position="17"/>
        <end position="173"/>
    </location>
</feature>
<dbReference type="Gene3D" id="3.40.50.2000">
    <property type="entry name" value="Glycogen Phosphorylase B"/>
    <property type="match status" value="2"/>
</dbReference>
<reference evidence="3 4" key="1">
    <citation type="submission" date="2015-10" db="EMBL/GenBank/DDBJ databases">
        <title>Erysipelothrix larvae sp. LV19 isolated from the larval gut of the rhinoceros beetle, Trypoxylus dichotomus.</title>
        <authorList>
            <person name="Lim S."/>
            <person name="Kim B.-C."/>
        </authorList>
    </citation>
    <scope>NUCLEOTIDE SEQUENCE [LARGE SCALE GENOMIC DNA]</scope>
    <source>
        <strain evidence="3 4">LV19</strain>
    </source>
</reference>
<gene>
    <name evidence="3" type="ORF">AOC36_02545</name>
</gene>
<dbReference type="KEGG" id="erl:AOC36_02545"/>
<dbReference type="Proteomes" id="UP000063781">
    <property type="component" value="Chromosome"/>
</dbReference>
<dbReference type="InterPro" id="IPR028098">
    <property type="entry name" value="Glyco_trans_4-like_N"/>
</dbReference>